<sequence length="274" mass="31461">MTSLPFIPAITEIVPYIKNKSSLPLMPGMQRTGPLVKKQGDINSNTLNSMAQDLVLKQRVSQNPNNNKLFNVLDLGDNYHGVQLKDRDLSKQNYSCSCSAKDCVHLRAVFLFLNIPPEDIPFIASKDPLQILKRQRNKNKNETSAGKKKPRKGETTKDYRSDDDEHDDDVRSDDDVIRNDDIIKAFDSPDFSTKRKDNKMNKKSSSQSSKNIDERQFQMPAWQKDSKQKAVKEKEEDRSATNLEFDEIQANMNTIENRTSCRNKTKVRFQNFIS</sequence>
<keyword evidence="1" id="KW-0479">Metal-binding</keyword>
<accession>A0A914YLC1</accession>
<evidence type="ECO:0000256" key="1">
    <source>
        <dbReference type="PROSITE-ProRule" id="PRU00325"/>
    </source>
</evidence>
<feature type="compositionally biased region" description="Acidic residues" evidence="2">
    <location>
        <begin position="161"/>
        <end position="172"/>
    </location>
</feature>
<feature type="compositionally biased region" description="Basic and acidic residues" evidence="2">
    <location>
        <begin position="224"/>
        <end position="239"/>
    </location>
</feature>
<keyword evidence="1" id="KW-0862">Zinc</keyword>
<dbReference type="PROSITE" id="PS50966">
    <property type="entry name" value="ZF_SWIM"/>
    <property type="match status" value="1"/>
</dbReference>
<organism evidence="4 5">
    <name type="scientific">Panagrolaimus superbus</name>
    <dbReference type="NCBI Taxonomy" id="310955"/>
    <lineage>
        <taxon>Eukaryota</taxon>
        <taxon>Metazoa</taxon>
        <taxon>Ecdysozoa</taxon>
        <taxon>Nematoda</taxon>
        <taxon>Chromadorea</taxon>
        <taxon>Rhabditida</taxon>
        <taxon>Tylenchina</taxon>
        <taxon>Panagrolaimomorpha</taxon>
        <taxon>Panagrolaimoidea</taxon>
        <taxon>Panagrolaimidae</taxon>
        <taxon>Panagrolaimus</taxon>
    </lineage>
</organism>
<dbReference type="Proteomes" id="UP000887577">
    <property type="component" value="Unplaced"/>
</dbReference>
<feature type="region of interest" description="Disordered" evidence="2">
    <location>
        <begin position="188"/>
        <end position="243"/>
    </location>
</feature>
<name>A0A914YLC1_9BILA</name>
<proteinExistence type="predicted"/>
<evidence type="ECO:0000313" key="5">
    <source>
        <dbReference type="WBParaSite" id="PSU_v2.g20348.t1"/>
    </source>
</evidence>
<dbReference type="AlphaFoldDB" id="A0A914YLC1"/>
<reference evidence="5" key="1">
    <citation type="submission" date="2022-11" db="UniProtKB">
        <authorList>
            <consortium name="WormBaseParasite"/>
        </authorList>
    </citation>
    <scope>IDENTIFICATION</scope>
</reference>
<feature type="domain" description="SWIM-type" evidence="3">
    <location>
        <begin position="80"/>
        <end position="114"/>
    </location>
</feature>
<evidence type="ECO:0000313" key="4">
    <source>
        <dbReference type="Proteomes" id="UP000887577"/>
    </source>
</evidence>
<dbReference type="InterPro" id="IPR007527">
    <property type="entry name" value="Znf_SWIM"/>
</dbReference>
<evidence type="ECO:0000259" key="3">
    <source>
        <dbReference type="PROSITE" id="PS50966"/>
    </source>
</evidence>
<keyword evidence="1" id="KW-0863">Zinc-finger</keyword>
<keyword evidence="4" id="KW-1185">Reference proteome</keyword>
<dbReference type="WBParaSite" id="PSU_v2.g20348.t1">
    <property type="protein sequence ID" value="PSU_v2.g20348.t1"/>
    <property type="gene ID" value="PSU_v2.g20348"/>
</dbReference>
<evidence type="ECO:0000256" key="2">
    <source>
        <dbReference type="SAM" id="MobiDB-lite"/>
    </source>
</evidence>
<dbReference type="GO" id="GO:0008270">
    <property type="term" value="F:zinc ion binding"/>
    <property type="evidence" value="ECO:0007669"/>
    <property type="project" value="UniProtKB-KW"/>
</dbReference>
<protein>
    <submittedName>
        <fullName evidence="5">SWIM-type domain-containing protein</fullName>
    </submittedName>
</protein>
<feature type="region of interest" description="Disordered" evidence="2">
    <location>
        <begin position="135"/>
        <end position="175"/>
    </location>
</feature>